<sequence>MGITTRDLAPDDAEVTAQLMLRIEADHPTGFCLAAHEVVELMTDMPSSVFAGAFDGEDLVAYLTVLPTRPSEDGQRFTLFGDVDPRRLDEGLGTLMLTHALDRARAIHARDAPDLPARYASQALAGREDQAGLLTSVGMAPGRHSFLMRATLSDDPREPAWPVGLTVSTFDPADADELRDAHNAAFADYPEGSPADPEFWQAFMIGPAHARHELSLVARGADGAVAGYVFTHEYAVPLSDGPGREAYVPYVGTLPAHRGRGLATSLLAGVLFRCREHGYARATLNVDTANPTGALGIYERAGFEQVYRQDFYKLDEPPA</sequence>
<dbReference type="InterPro" id="IPR050832">
    <property type="entry name" value="Bact_Acetyltransf"/>
</dbReference>
<dbReference type="InterPro" id="IPR000182">
    <property type="entry name" value="GNAT_dom"/>
</dbReference>
<dbReference type="EMBL" id="JBHTCH010000028">
    <property type="protein sequence ID" value="MFC7363213.1"/>
    <property type="molecule type" value="Genomic_DNA"/>
</dbReference>
<organism evidence="4 5">
    <name type="scientific">Nocardioides astragali</name>
    <dbReference type="NCBI Taxonomy" id="1776736"/>
    <lineage>
        <taxon>Bacteria</taxon>
        <taxon>Bacillati</taxon>
        <taxon>Actinomycetota</taxon>
        <taxon>Actinomycetes</taxon>
        <taxon>Propionibacteriales</taxon>
        <taxon>Nocardioidaceae</taxon>
        <taxon>Nocardioides</taxon>
    </lineage>
</organism>
<reference evidence="5" key="1">
    <citation type="journal article" date="2019" name="Int. J. Syst. Evol. Microbiol.">
        <title>The Global Catalogue of Microorganisms (GCM) 10K type strain sequencing project: providing services to taxonomists for standard genome sequencing and annotation.</title>
        <authorList>
            <consortium name="The Broad Institute Genomics Platform"/>
            <consortium name="The Broad Institute Genome Sequencing Center for Infectious Disease"/>
            <person name="Wu L."/>
            <person name="Ma J."/>
        </authorList>
    </citation>
    <scope>NUCLEOTIDE SEQUENCE [LARGE SCALE GENOMIC DNA]</scope>
    <source>
        <strain evidence="5">FCH27</strain>
    </source>
</reference>
<accession>A0ABW2N880</accession>
<dbReference type="CDD" id="cd04301">
    <property type="entry name" value="NAT_SF"/>
    <property type="match status" value="2"/>
</dbReference>
<dbReference type="Proteomes" id="UP001596524">
    <property type="component" value="Unassembled WGS sequence"/>
</dbReference>
<evidence type="ECO:0000256" key="1">
    <source>
        <dbReference type="ARBA" id="ARBA00022679"/>
    </source>
</evidence>
<dbReference type="GO" id="GO:0016746">
    <property type="term" value="F:acyltransferase activity"/>
    <property type="evidence" value="ECO:0007669"/>
    <property type="project" value="UniProtKB-KW"/>
</dbReference>
<dbReference type="Pfam" id="PF00583">
    <property type="entry name" value="Acetyltransf_1"/>
    <property type="match status" value="1"/>
</dbReference>
<gene>
    <name evidence="4" type="ORF">ACFQO6_23280</name>
</gene>
<evidence type="ECO:0000259" key="3">
    <source>
        <dbReference type="PROSITE" id="PS51186"/>
    </source>
</evidence>
<keyword evidence="1 4" id="KW-0808">Transferase</keyword>
<evidence type="ECO:0000313" key="5">
    <source>
        <dbReference type="Proteomes" id="UP001596524"/>
    </source>
</evidence>
<feature type="domain" description="N-acetyltransferase" evidence="3">
    <location>
        <begin position="3"/>
        <end position="153"/>
    </location>
</feature>
<proteinExistence type="predicted"/>
<dbReference type="SUPFAM" id="SSF55729">
    <property type="entry name" value="Acyl-CoA N-acyltransferases (Nat)"/>
    <property type="match status" value="1"/>
</dbReference>
<keyword evidence="5" id="KW-1185">Reference proteome</keyword>
<dbReference type="Gene3D" id="3.40.630.30">
    <property type="match status" value="1"/>
</dbReference>
<comment type="caution">
    <text evidence="4">The sequence shown here is derived from an EMBL/GenBank/DDBJ whole genome shotgun (WGS) entry which is preliminary data.</text>
</comment>
<name>A0ABW2N880_9ACTN</name>
<keyword evidence="2 4" id="KW-0012">Acyltransferase</keyword>
<dbReference type="PANTHER" id="PTHR43877">
    <property type="entry name" value="AMINOALKYLPHOSPHONATE N-ACETYLTRANSFERASE-RELATED-RELATED"/>
    <property type="match status" value="1"/>
</dbReference>
<evidence type="ECO:0000313" key="4">
    <source>
        <dbReference type="EMBL" id="MFC7363213.1"/>
    </source>
</evidence>
<dbReference type="PROSITE" id="PS51186">
    <property type="entry name" value="GNAT"/>
    <property type="match status" value="2"/>
</dbReference>
<evidence type="ECO:0000256" key="2">
    <source>
        <dbReference type="ARBA" id="ARBA00023315"/>
    </source>
</evidence>
<feature type="domain" description="N-acetyltransferase" evidence="3">
    <location>
        <begin position="165"/>
        <end position="319"/>
    </location>
</feature>
<dbReference type="RefSeq" id="WP_255891584.1">
    <property type="nucleotide sequence ID" value="NZ_JAFMZM010000004.1"/>
</dbReference>
<protein>
    <submittedName>
        <fullName evidence="4">GNAT family N-acetyltransferase</fullName>
        <ecNumber evidence="4">2.3.1.-</ecNumber>
    </submittedName>
</protein>
<dbReference type="EC" id="2.3.1.-" evidence="4"/>
<dbReference type="InterPro" id="IPR016181">
    <property type="entry name" value="Acyl_CoA_acyltransferase"/>
</dbReference>